<dbReference type="Proteomes" id="UP000576225">
    <property type="component" value="Unassembled WGS sequence"/>
</dbReference>
<evidence type="ECO:0000313" key="5">
    <source>
        <dbReference type="Proteomes" id="UP000245959"/>
    </source>
</evidence>
<evidence type="ECO:0000313" key="6">
    <source>
        <dbReference type="Proteomes" id="UP000576225"/>
    </source>
</evidence>
<comment type="caution">
    <text evidence="4">The sequence shown here is derived from an EMBL/GenBank/DDBJ whole genome shotgun (WGS) entry which is preliminary data.</text>
</comment>
<keyword evidence="1" id="KW-0472">Membrane</keyword>
<name>A0A2U1B8A0_9BACT</name>
<dbReference type="InterPro" id="IPR006629">
    <property type="entry name" value="LITAF"/>
</dbReference>
<evidence type="ECO:0000259" key="2">
    <source>
        <dbReference type="Pfam" id="PF10601"/>
    </source>
</evidence>
<dbReference type="EMBL" id="QEKH01000004">
    <property type="protein sequence ID" value="PVY44896.1"/>
    <property type="molecule type" value="Genomic_DNA"/>
</dbReference>
<evidence type="ECO:0000313" key="4">
    <source>
        <dbReference type="EMBL" id="PVY44896.1"/>
    </source>
</evidence>
<feature type="domain" description="LITAF" evidence="2">
    <location>
        <begin position="27"/>
        <end position="83"/>
    </location>
</feature>
<feature type="transmembrane region" description="Helical" evidence="1">
    <location>
        <begin position="54"/>
        <end position="74"/>
    </location>
</feature>
<reference evidence="4 5" key="1">
    <citation type="submission" date="2018-04" db="EMBL/GenBank/DDBJ databases">
        <title>Genomic Encyclopedia of Type Strains, Phase IV (KMG-IV): sequencing the most valuable type-strain genomes for metagenomic binning, comparative biology and taxonomic classification.</title>
        <authorList>
            <person name="Goeker M."/>
        </authorList>
    </citation>
    <scope>NUCLEOTIDE SEQUENCE [LARGE SCALE GENOMIC DNA]</scope>
    <source>
        <strain evidence="4 5">DSM 14823</strain>
    </source>
</reference>
<accession>A0A2U1B8A0</accession>
<keyword evidence="1" id="KW-1133">Transmembrane helix</keyword>
<gene>
    <name evidence="4" type="ORF">C8D82_10439</name>
    <name evidence="3" type="ORF">HF882_14425</name>
</gene>
<keyword evidence="5" id="KW-1185">Reference proteome</keyword>
<feature type="transmembrane region" description="Helical" evidence="1">
    <location>
        <begin position="95"/>
        <end position="117"/>
    </location>
</feature>
<organism evidence="4 5">
    <name type="scientific">Victivallis vadensis</name>
    <dbReference type="NCBI Taxonomy" id="172901"/>
    <lineage>
        <taxon>Bacteria</taxon>
        <taxon>Pseudomonadati</taxon>
        <taxon>Lentisphaerota</taxon>
        <taxon>Lentisphaeria</taxon>
        <taxon>Victivallales</taxon>
        <taxon>Victivallaceae</taxon>
        <taxon>Victivallis</taxon>
    </lineage>
</organism>
<dbReference type="Proteomes" id="UP000245959">
    <property type="component" value="Unassembled WGS sequence"/>
</dbReference>
<proteinExistence type="predicted"/>
<evidence type="ECO:0000313" key="3">
    <source>
        <dbReference type="EMBL" id="NMD87780.1"/>
    </source>
</evidence>
<dbReference type="GeneID" id="78294209"/>
<dbReference type="EMBL" id="JABAEW010000030">
    <property type="protein sequence ID" value="NMD87780.1"/>
    <property type="molecule type" value="Genomic_DNA"/>
</dbReference>
<sequence>MKCAKCNRETDASAPQCPNCGLGTDGEQQVRCPECGSAQISAVRKTYDPGCGCLGLLIFGWWGMLLGLLGAGDVELVCNRCGARWPAGKPSDARNGLGCCGLLLLLLLIYLLCSLIFW</sequence>
<dbReference type="RefSeq" id="WP_116882887.1">
    <property type="nucleotide sequence ID" value="NZ_CALXNT010000118.1"/>
</dbReference>
<evidence type="ECO:0000256" key="1">
    <source>
        <dbReference type="SAM" id="Phobius"/>
    </source>
</evidence>
<reference evidence="3 6" key="2">
    <citation type="submission" date="2020-04" db="EMBL/GenBank/DDBJ databases">
        <authorList>
            <person name="Hitch T.C.A."/>
            <person name="Wylensek D."/>
            <person name="Clavel T."/>
        </authorList>
    </citation>
    <scope>NUCLEOTIDE SEQUENCE [LARGE SCALE GENOMIC DNA]</scope>
    <source>
        <strain evidence="3 6">COR2-253-APC-1A</strain>
    </source>
</reference>
<dbReference type="Pfam" id="PF10601">
    <property type="entry name" value="zf-LITAF-like"/>
    <property type="match status" value="1"/>
</dbReference>
<keyword evidence="1" id="KW-0812">Transmembrane</keyword>
<dbReference type="AlphaFoldDB" id="A0A2U1B8A0"/>
<protein>
    <submittedName>
        <fullName evidence="4">LITAF-like zinc ribbon protein</fullName>
    </submittedName>
</protein>